<dbReference type="InterPro" id="IPR008597">
    <property type="entry name" value="Invert_lysozyme"/>
</dbReference>
<evidence type="ECO:0000313" key="8">
    <source>
        <dbReference type="EnsemblMetazoa" id="GAUT026950-PA"/>
    </source>
</evidence>
<dbReference type="GO" id="GO:0031640">
    <property type="term" value="P:killing of cells of another organism"/>
    <property type="evidence" value="ECO:0007669"/>
    <property type="project" value="UniProtKB-KW"/>
</dbReference>
<keyword evidence="4" id="KW-0081">Bacteriolytic enzyme</keyword>
<sequence length="129" mass="15008">MLQISITRSNMPSIVRKPKMTAMIKRGVSEPNITSEYVTCARNRICSEQTINNYMQRYSRDCNQDGIIDCQDYIALQVLGRNGCTRQQMSTTHDQSSLREDRLFKVKLRRPERSDDICPTGLWYSHTNK</sequence>
<evidence type="ECO:0000256" key="3">
    <source>
        <dbReference type="ARBA" id="ARBA00022529"/>
    </source>
</evidence>
<comment type="catalytic activity">
    <reaction evidence="1">
        <text>Hydrolysis of (1-&gt;4)-beta-linkages between N-acetylmuramic acid and N-acetyl-D-glucosamine residues in a peptidoglycan and between N-acetyl-D-glucosamine residues in chitodextrins.</text>
        <dbReference type="EC" id="3.2.1.17"/>
    </reaction>
</comment>
<evidence type="ECO:0000256" key="7">
    <source>
        <dbReference type="PIRSR" id="PIRSR608597-3"/>
    </source>
</evidence>
<protein>
    <recommendedName>
        <fullName evidence="2">lysozyme</fullName>
        <ecNumber evidence="2">3.2.1.17</ecNumber>
    </recommendedName>
</protein>
<keyword evidence="5" id="KW-0378">Hydrolase</keyword>
<feature type="disulfide bond" evidence="7">
    <location>
        <begin position="40"/>
        <end position="46"/>
    </location>
</feature>
<evidence type="ECO:0000256" key="6">
    <source>
        <dbReference type="ARBA" id="ARBA00023295"/>
    </source>
</evidence>
<evidence type="ECO:0000313" key="9">
    <source>
        <dbReference type="Proteomes" id="UP000078200"/>
    </source>
</evidence>
<dbReference type="Gene3D" id="1.10.530.10">
    <property type="match status" value="1"/>
</dbReference>
<dbReference type="EC" id="3.2.1.17" evidence="2"/>
<evidence type="ECO:0000256" key="4">
    <source>
        <dbReference type="ARBA" id="ARBA00022638"/>
    </source>
</evidence>
<keyword evidence="6" id="KW-0326">Glycosidase</keyword>
<evidence type="ECO:0000256" key="2">
    <source>
        <dbReference type="ARBA" id="ARBA00012732"/>
    </source>
</evidence>
<name>A0A1A9V5U6_GLOAU</name>
<proteinExistence type="predicted"/>
<organism evidence="8 9">
    <name type="scientific">Glossina austeni</name>
    <name type="common">Savannah tsetse fly</name>
    <dbReference type="NCBI Taxonomy" id="7395"/>
    <lineage>
        <taxon>Eukaryota</taxon>
        <taxon>Metazoa</taxon>
        <taxon>Ecdysozoa</taxon>
        <taxon>Arthropoda</taxon>
        <taxon>Hexapoda</taxon>
        <taxon>Insecta</taxon>
        <taxon>Pterygota</taxon>
        <taxon>Neoptera</taxon>
        <taxon>Endopterygota</taxon>
        <taxon>Diptera</taxon>
        <taxon>Brachycera</taxon>
        <taxon>Muscomorpha</taxon>
        <taxon>Hippoboscoidea</taxon>
        <taxon>Glossinidae</taxon>
        <taxon>Glossina</taxon>
    </lineage>
</organism>
<keyword evidence="9" id="KW-1185">Reference proteome</keyword>
<accession>A0A1A9V5U6</accession>
<dbReference type="VEuPathDB" id="VectorBase:GAUT026950"/>
<evidence type="ECO:0000256" key="5">
    <source>
        <dbReference type="ARBA" id="ARBA00022801"/>
    </source>
</evidence>
<evidence type="ECO:0000256" key="1">
    <source>
        <dbReference type="ARBA" id="ARBA00000632"/>
    </source>
</evidence>
<dbReference type="GO" id="GO:0003796">
    <property type="term" value="F:lysozyme activity"/>
    <property type="evidence" value="ECO:0007669"/>
    <property type="project" value="UniProtKB-EC"/>
</dbReference>
<reference evidence="8" key="1">
    <citation type="submission" date="2020-05" db="UniProtKB">
        <authorList>
            <consortium name="EnsemblMetazoa"/>
        </authorList>
    </citation>
    <scope>IDENTIFICATION</scope>
    <source>
        <strain evidence="8">TTRI</strain>
    </source>
</reference>
<dbReference type="Proteomes" id="UP000078200">
    <property type="component" value="Unassembled WGS sequence"/>
</dbReference>
<dbReference type="GO" id="GO:0042742">
    <property type="term" value="P:defense response to bacterium"/>
    <property type="evidence" value="ECO:0007669"/>
    <property type="project" value="UniProtKB-KW"/>
</dbReference>
<dbReference type="Pfam" id="PF05497">
    <property type="entry name" value="Destabilase"/>
    <property type="match status" value="1"/>
</dbReference>
<keyword evidence="3" id="KW-0929">Antimicrobial</keyword>
<keyword evidence="7" id="KW-1015">Disulfide bond</keyword>
<dbReference type="AlphaFoldDB" id="A0A1A9V5U6"/>
<dbReference type="STRING" id="7395.A0A1A9V5U6"/>
<dbReference type="PROSITE" id="PS51909">
    <property type="entry name" value="LYSOZYME_I"/>
    <property type="match status" value="1"/>
</dbReference>
<dbReference type="EnsemblMetazoa" id="GAUT026950-RA">
    <property type="protein sequence ID" value="GAUT026950-PA"/>
    <property type="gene ID" value="GAUT026950"/>
</dbReference>